<evidence type="ECO:0000313" key="4">
    <source>
        <dbReference type="Proteomes" id="UP001443914"/>
    </source>
</evidence>
<keyword evidence="1" id="KW-0862">Zinc</keyword>
<protein>
    <recommendedName>
        <fullName evidence="2">RING-type domain-containing protein</fullName>
    </recommendedName>
</protein>
<dbReference type="SMART" id="SM00184">
    <property type="entry name" value="RING"/>
    <property type="match status" value="1"/>
</dbReference>
<dbReference type="PANTHER" id="PTHR47258">
    <property type="match status" value="1"/>
</dbReference>
<keyword evidence="1" id="KW-0863">Zinc-finger</keyword>
<dbReference type="PANTHER" id="PTHR47258:SF3">
    <property type="entry name" value="F21J9.24-RELATED"/>
    <property type="match status" value="1"/>
</dbReference>
<evidence type="ECO:0000256" key="1">
    <source>
        <dbReference type="PROSITE-ProRule" id="PRU00175"/>
    </source>
</evidence>
<gene>
    <name evidence="3" type="ORF">RND81_07G198200</name>
</gene>
<dbReference type="Gene3D" id="3.30.40.10">
    <property type="entry name" value="Zinc/RING finger domain, C3HC4 (zinc finger)"/>
    <property type="match status" value="1"/>
</dbReference>
<dbReference type="Pfam" id="PF13639">
    <property type="entry name" value="zf-RING_2"/>
    <property type="match status" value="1"/>
</dbReference>
<comment type="caution">
    <text evidence="3">The sequence shown here is derived from an EMBL/GenBank/DDBJ whole genome shotgun (WGS) entry which is preliminary data.</text>
</comment>
<sequence>MGLSNFPCASEGVLPIIVMNTVMSVAILKKLVRAISSFLVSANETSFLTLPAELANRRREERGVSIVKFKSSSHNEKESENIGIEEECCVCLTKFEEGEEVSELNCKHFFHKNCLDKWFDNHHTTCPLCRSIH</sequence>
<name>A0AAW1JT07_SAPOF</name>
<organism evidence="3 4">
    <name type="scientific">Saponaria officinalis</name>
    <name type="common">Common soapwort</name>
    <name type="synonym">Lychnis saponaria</name>
    <dbReference type="NCBI Taxonomy" id="3572"/>
    <lineage>
        <taxon>Eukaryota</taxon>
        <taxon>Viridiplantae</taxon>
        <taxon>Streptophyta</taxon>
        <taxon>Embryophyta</taxon>
        <taxon>Tracheophyta</taxon>
        <taxon>Spermatophyta</taxon>
        <taxon>Magnoliopsida</taxon>
        <taxon>eudicotyledons</taxon>
        <taxon>Gunneridae</taxon>
        <taxon>Pentapetalae</taxon>
        <taxon>Caryophyllales</taxon>
        <taxon>Caryophyllaceae</taxon>
        <taxon>Caryophylleae</taxon>
        <taxon>Saponaria</taxon>
    </lineage>
</organism>
<feature type="domain" description="RING-type" evidence="2">
    <location>
        <begin position="88"/>
        <end position="130"/>
    </location>
</feature>
<dbReference type="InterPro" id="IPR044249">
    <property type="entry name" value="XERICO-like"/>
</dbReference>
<proteinExistence type="predicted"/>
<dbReference type="GO" id="GO:0008270">
    <property type="term" value="F:zinc ion binding"/>
    <property type="evidence" value="ECO:0007669"/>
    <property type="project" value="UniProtKB-KW"/>
</dbReference>
<dbReference type="PROSITE" id="PS50089">
    <property type="entry name" value="ZF_RING_2"/>
    <property type="match status" value="1"/>
</dbReference>
<dbReference type="InterPro" id="IPR001841">
    <property type="entry name" value="Znf_RING"/>
</dbReference>
<dbReference type="AlphaFoldDB" id="A0AAW1JT07"/>
<dbReference type="Proteomes" id="UP001443914">
    <property type="component" value="Unassembled WGS sequence"/>
</dbReference>
<dbReference type="InterPro" id="IPR013083">
    <property type="entry name" value="Znf_RING/FYVE/PHD"/>
</dbReference>
<dbReference type="SUPFAM" id="SSF57850">
    <property type="entry name" value="RING/U-box"/>
    <property type="match status" value="1"/>
</dbReference>
<keyword evidence="4" id="KW-1185">Reference proteome</keyword>
<evidence type="ECO:0000259" key="2">
    <source>
        <dbReference type="PROSITE" id="PS50089"/>
    </source>
</evidence>
<accession>A0AAW1JT07</accession>
<dbReference type="EMBL" id="JBDFQZ010000007">
    <property type="protein sequence ID" value="KAK9707449.1"/>
    <property type="molecule type" value="Genomic_DNA"/>
</dbReference>
<reference evidence="3" key="1">
    <citation type="submission" date="2024-03" db="EMBL/GenBank/DDBJ databases">
        <title>WGS assembly of Saponaria officinalis var. Norfolk2.</title>
        <authorList>
            <person name="Jenkins J."/>
            <person name="Shu S."/>
            <person name="Grimwood J."/>
            <person name="Barry K."/>
            <person name="Goodstein D."/>
            <person name="Schmutz J."/>
            <person name="Leebens-Mack J."/>
            <person name="Osbourn A."/>
        </authorList>
    </citation>
    <scope>NUCLEOTIDE SEQUENCE [LARGE SCALE GENOMIC DNA]</scope>
    <source>
        <strain evidence="3">JIC</strain>
    </source>
</reference>
<evidence type="ECO:0000313" key="3">
    <source>
        <dbReference type="EMBL" id="KAK9707449.1"/>
    </source>
</evidence>
<keyword evidence="1" id="KW-0479">Metal-binding</keyword>